<dbReference type="RefSeq" id="WP_242288016.1">
    <property type="nucleotide sequence ID" value="NZ_JAKKSL010000004.1"/>
</dbReference>
<dbReference type="InterPro" id="IPR000297">
    <property type="entry name" value="PPIase_PpiC"/>
</dbReference>
<dbReference type="PROSITE" id="PS01096">
    <property type="entry name" value="PPIC_PPIASE_1"/>
    <property type="match status" value="1"/>
</dbReference>
<evidence type="ECO:0000313" key="10">
    <source>
        <dbReference type="Proteomes" id="UP001139646"/>
    </source>
</evidence>
<accession>A0ABS9X643</accession>
<dbReference type="SUPFAM" id="SSF54534">
    <property type="entry name" value="FKBP-like"/>
    <property type="match status" value="1"/>
</dbReference>
<dbReference type="InterPro" id="IPR050245">
    <property type="entry name" value="PrsA_foldase"/>
</dbReference>
<dbReference type="EC" id="5.2.1.8" evidence="3"/>
<evidence type="ECO:0000313" key="9">
    <source>
        <dbReference type="EMBL" id="MCI2285237.1"/>
    </source>
</evidence>
<proteinExistence type="inferred from homology"/>
<evidence type="ECO:0000256" key="4">
    <source>
        <dbReference type="ARBA" id="ARBA00022729"/>
    </source>
</evidence>
<dbReference type="PANTHER" id="PTHR47245:SF1">
    <property type="entry name" value="FOLDASE PROTEIN PRSA"/>
    <property type="match status" value="1"/>
</dbReference>
<gene>
    <name evidence="9" type="ORF">L3081_19975</name>
</gene>
<dbReference type="GO" id="GO:0003755">
    <property type="term" value="F:peptidyl-prolyl cis-trans isomerase activity"/>
    <property type="evidence" value="ECO:0007669"/>
    <property type="project" value="UniProtKB-EC"/>
</dbReference>
<evidence type="ECO:0000256" key="5">
    <source>
        <dbReference type="ARBA" id="ARBA00023110"/>
    </source>
</evidence>
<dbReference type="Pfam" id="PF00639">
    <property type="entry name" value="Rotamase"/>
    <property type="match status" value="1"/>
</dbReference>
<dbReference type="InterPro" id="IPR046357">
    <property type="entry name" value="PPIase_dom_sf"/>
</dbReference>
<sequence length="258" mass="29431">MKLVKIAVIIACASLGACDMLSSKDLDKEKFEAYLKLKRIPLDDKARYQRIKKEYNQRAALVGAIDHTKKLKQLQIDTEVEQFRQQLVISRYFEQYLADAVTETGLQNFYNQNIENYKTRKIHASHILFRVNPKMDEVERQALLTSAQDVYSKIKSGEDFSELAKSQSHDKVSGAKGGDLGWINQGAISAEFSQKIFNLKAGEVSVPFLTAYGYHIVKVIDEPQEITKSFESVKGDIRYQLRNQSKQAEMARLIKSVE</sequence>
<dbReference type="PROSITE" id="PS51257">
    <property type="entry name" value="PROKAR_LIPOPROTEIN"/>
    <property type="match status" value="1"/>
</dbReference>
<comment type="similarity">
    <text evidence="2">Belongs to the PpiC/parvulin rotamase family.</text>
</comment>
<keyword evidence="10" id="KW-1185">Reference proteome</keyword>
<dbReference type="PANTHER" id="PTHR47245">
    <property type="entry name" value="PEPTIDYLPROLYL ISOMERASE"/>
    <property type="match status" value="1"/>
</dbReference>
<evidence type="ECO:0000256" key="6">
    <source>
        <dbReference type="ARBA" id="ARBA00023235"/>
    </source>
</evidence>
<feature type="domain" description="PpiC" evidence="8">
    <location>
        <begin position="119"/>
        <end position="221"/>
    </location>
</feature>
<keyword evidence="4" id="KW-0732">Signal</keyword>
<protein>
    <recommendedName>
        <fullName evidence="3">peptidylprolyl isomerase</fullName>
        <ecNumber evidence="3">5.2.1.8</ecNumber>
    </recommendedName>
</protein>
<name>A0ABS9X643_9GAMM</name>
<evidence type="ECO:0000256" key="3">
    <source>
        <dbReference type="ARBA" id="ARBA00013194"/>
    </source>
</evidence>
<keyword evidence="5 7" id="KW-0697">Rotamase</keyword>
<dbReference type="Proteomes" id="UP001139646">
    <property type="component" value="Unassembled WGS sequence"/>
</dbReference>
<reference evidence="9" key="1">
    <citation type="submission" date="2022-01" db="EMBL/GenBank/DDBJ databases">
        <title>Colwellia maritima, isolated from seawater.</title>
        <authorList>
            <person name="Kristyanto S."/>
            <person name="Jung J."/>
            <person name="Jeon C.O."/>
        </authorList>
    </citation>
    <scope>NUCLEOTIDE SEQUENCE</scope>
    <source>
        <strain evidence="9">MSW7</strain>
    </source>
</reference>
<dbReference type="EMBL" id="JAKKSL010000004">
    <property type="protein sequence ID" value="MCI2285237.1"/>
    <property type="molecule type" value="Genomic_DNA"/>
</dbReference>
<dbReference type="InterPro" id="IPR023058">
    <property type="entry name" value="PPIase_PpiC_CS"/>
</dbReference>
<comment type="caution">
    <text evidence="9">The sequence shown here is derived from an EMBL/GenBank/DDBJ whole genome shotgun (WGS) entry which is preliminary data.</text>
</comment>
<evidence type="ECO:0000256" key="1">
    <source>
        <dbReference type="ARBA" id="ARBA00000971"/>
    </source>
</evidence>
<comment type="catalytic activity">
    <reaction evidence="1">
        <text>[protein]-peptidylproline (omega=180) = [protein]-peptidylproline (omega=0)</text>
        <dbReference type="Rhea" id="RHEA:16237"/>
        <dbReference type="Rhea" id="RHEA-COMP:10747"/>
        <dbReference type="Rhea" id="RHEA-COMP:10748"/>
        <dbReference type="ChEBI" id="CHEBI:83833"/>
        <dbReference type="ChEBI" id="CHEBI:83834"/>
        <dbReference type="EC" id="5.2.1.8"/>
    </reaction>
</comment>
<organism evidence="9 10">
    <name type="scientific">Colwellia maritima</name>
    <dbReference type="NCBI Taxonomy" id="2912588"/>
    <lineage>
        <taxon>Bacteria</taxon>
        <taxon>Pseudomonadati</taxon>
        <taxon>Pseudomonadota</taxon>
        <taxon>Gammaproteobacteria</taxon>
        <taxon>Alteromonadales</taxon>
        <taxon>Colwelliaceae</taxon>
        <taxon>Colwellia</taxon>
    </lineage>
</organism>
<dbReference type="Gene3D" id="3.10.50.40">
    <property type="match status" value="1"/>
</dbReference>
<dbReference type="PROSITE" id="PS50198">
    <property type="entry name" value="PPIC_PPIASE_2"/>
    <property type="match status" value="1"/>
</dbReference>
<evidence type="ECO:0000256" key="7">
    <source>
        <dbReference type="PROSITE-ProRule" id="PRU00278"/>
    </source>
</evidence>
<keyword evidence="6 7" id="KW-0413">Isomerase</keyword>
<evidence type="ECO:0000256" key="2">
    <source>
        <dbReference type="ARBA" id="ARBA00007656"/>
    </source>
</evidence>
<evidence type="ECO:0000259" key="8">
    <source>
        <dbReference type="PROSITE" id="PS50198"/>
    </source>
</evidence>